<comment type="caution">
    <text evidence="1">The sequence shown here is derived from an EMBL/GenBank/DDBJ whole genome shotgun (WGS) entry which is preliminary data.</text>
</comment>
<accession>A0A0F9SFS0</accession>
<dbReference type="EMBL" id="LAZR01000467">
    <property type="protein sequence ID" value="KKN67745.1"/>
    <property type="molecule type" value="Genomic_DNA"/>
</dbReference>
<evidence type="ECO:0008006" key="2">
    <source>
        <dbReference type="Google" id="ProtNLM"/>
    </source>
</evidence>
<dbReference type="AlphaFoldDB" id="A0A0F9SFS0"/>
<name>A0A0F9SFS0_9ZZZZ</name>
<gene>
    <name evidence="1" type="ORF">LCGC14_0458930</name>
</gene>
<sequence>MPNKFSDTFLLPRAGKYQNALNSNARLPFVWGNLEDGNAGNWICPNISSTTFTYCYAGHEIMSASSGNNVVVFSGSSLMNGADYTFSHSNDFESLGNIATITFDNDQKNNVITASGRGILNSSATPEMKNIIDIIDDFLTSKNSGLAFSYDTTSKQITSDTFDDQGYRAAGVISQDGVIWDILQKMVGSFLGSAYLASDTPFFSEDRKLKFEIEIGSSSTKVADIIPKADISFINGIQRRKSLINQCPISFSYDYVSNNFRSHDDGTGNVNSASSGIYGIQEPSTPYQLHWCRDLASATTVQTTIINKYGKPIWEIEFIDESLERLGIDVGDLIAGTFDWIYDTEGSPLINQVIKILSVSPDFVKNVIRFRGIDQQVYLEDSAGNRDLTEY</sequence>
<proteinExistence type="predicted"/>
<protein>
    <recommendedName>
        <fullName evidence="2">Tip attachment protein J domain-containing protein</fullName>
    </recommendedName>
</protein>
<evidence type="ECO:0000313" key="1">
    <source>
        <dbReference type="EMBL" id="KKN67745.1"/>
    </source>
</evidence>
<organism evidence="1">
    <name type="scientific">marine sediment metagenome</name>
    <dbReference type="NCBI Taxonomy" id="412755"/>
    <lineage>
        <taxon>unclassified sequences</taxon>
        <taxon>metagenomes</taxon>
        <taxon>ecological metagenomes</taxon>
    </lineage>
</organism>
<reference evidence="1" key="1">
    <citation type="journal article" date="2015" name="Nature">
        <title>Complex archaea that bridge the gap between prokaryotes and eukaryotes.</title>
        <authorList>
            <person name="Spang A."/>
            <person name="Saw J.H."/>
            <person name="Jorgensen S.L."/>
            <person name="Zaremba-Niedzwiedzka K."/>
            <person name="Martijn J."/>
            <person name="Lind A.E."/>
            <person name="van Eijk R."/>
            <person name="Schleper C."/>
            <person name="Guy L."/>
            <person name="Ettema T.J."/>
        </authorList>
    </citation>
    <scope>NUCLEOTIDE SEQUENCE</scope>
</reference>